<keyword evidence="1" id="KW-0234">DNA repair</keyword>
<dbReference type="GO" id="GO:0000723">
    <property type="term" value="P:telomere maintenance"/>
    <property type="evidence" value="ECO:0007669"/>
    <property type="project" value="InterPro"/>
</dbReference>
<proteinExistence type="inferred from homology"/>
<comment type="similarity">
    <text evidence="1">Belongs to the helicase family.</text>
</comment>
<keyword evidence="1" id="KW-0547">Nucleotide-binding</keyword>
<dbReference type="Pfam" id="PF05970">
    <property type="entry name" value="PIF1"/>
    <property type="match status" value="1"/>
</dbReference>
<dbReference type="GO" id="GO:0006281">
    <property type="term" value="P:DNA repair"/>
    <property type="evidence" value="ECO:0007669"/>
    <property type="project" value="UniProtKB-KW"/>
</dbReference>
<sequence length="134" mass="15445">MEERRRQYEESIQNKVLSEYIRIVNIPIGDRKEFNLMCDDFIARIRQGKNLDPQPLSWPRPAGIGAKTMAIQDARLLAENDVIIWNEASMIPKTAFETVDAVFRAMTQVQRPFNGKMLILGGDFRQILPVVRRG</sequence>
<feature type="domain" description="DNA helicase Pif1-like DEAD-box helicase" evidence="2">
    <location>
        <begin position="73"/>
        <end position="134"/>
    </location>
</feature>
<dbReference type="GO" id="GO:0016787">
    <property type="term" value="F:hydrolase activity"/>
    <property type="evidence" value="ECO:0007669"/>
    <property type="project" value="UniProtKB-KW"/>
</dbReference>
<dbReference type="EMBL" id="CATQJL010000223">
    <property type="protein sequence ID" value="CAJ0599084.1"/>
    <property type="molecule type" value="Genomic_DNA"/>
</dbReference>
<name>A0AA36GVW3_CYLNA</name>
<dbReference type="GO" id="GO:0005524">
    <property type="term" value="F:ATP binding"/>
    <property type="evidence" value="ECO:0007669"/>
    <property type="project" value="UniProtKB-KW"/>
</dbReference>
<evidence type="ECO:0000313" key="4">
    <source>
        <dbReference type="Proteomes" id="UP001176961"/>
    </source>
</evidence>
<evidence type="ECO:0000259" key="2">
    <source>
        <dbReference type="Pfam" id="PF05970"/>
    </source>
</evidence>
<dbReference type="AlphaFoldDB" id="A0AA36GVW3"/>
<evidence type="ECO:0000313" key="3">
    <source>
        <dbReference type="EMBL" id="CAJ0599084.1"/>
    </source>
</evidence>
<dbReference type="Proteomes" id="UP001176961">
    <property type="component" value="Unassembled WGS sequence"/>
</dbReference>
<evidence type="ECO:0000256" key="1">
    <source>
        <dbReference type="RuleBase" id="RU363044"/>
    </source>
</evidence>
<dbReference type="GO" id="GO:0006310">
    <property type="term" value="P:DNA recombination"/>
    <property type="evidence" value="ECO:0007669"/>
    <property type="project" value="UniProtKB-KW"/>
</dbReference>
<dbReference type="PANTHER" id="PTHR10492">
    <property type="match status" value="1"/>
</dbReference>
<comment type="cofactor">
    <cofactor evidence="1">
        <name>Mg(2+)</name>
        <dbReference type="ChEBI" id="CHEBI:18420"/>
    </cofactor>
</comment>
<comment type="caution">
    <text evidence="3">The sequence shown here is derived from an EMBL/GenBank/DDBJ whole genome shotgun (WGS) entry which is preliminary data.</text>
</comment>
<keyword evidence="1" id="KW-0347">Helicase</keyword>
<keyword evidence="1" id="KW-0233">DNA recombination</keyword>
<dbReference type="GO" id="GO:0043139">
    <property type="term" value="F:5'-3' DNA helicase activity"/>
    <property type="evidence" value="ECO:0007669"/>
    <property type="project" value="UniProtKB-EC"/>
</dbReference>
<keyword evidence="1" id="KW-0227">DNA damage</keyword>
<keyword evidence="1" id="KW-0067">ATP-binding</keyword>
<organism evidence="3 4">
    <name type="scientific">Cylicocyclus nassatus</name>
    <name type="common">Nematode worm</name>
    <dbReference type="NCBI Taxonomy" id="53992"/>
    <lineage>
        <taxon>Eukaryota</taxon>
        <taxon>Metazoa</taxon>
        <taxon>Ecdysozoa</taxon>
        <taxon>Nematoda</taxon>
        <taxon>Chromadorea</taxon>
        <taxon>Rhabditida</taxon>
        <taxon>Rhabditina</taxon>
        <taxon>Rhabditomorpha</taxon>
        <taxon>Strongyloidea</taxon>
        <taxon>Strongylidae</taxon>
        <taxon>Cylicocyclus</taxon>
    </lineage>
</organism>
<dbReference type="InterPro" id="IPR027417">
    <property type="entry name" value="P-loop_NTPase"/>
</dbReference>
<dbReference type="EC" id="5.6.2.3" evidence="1"/>
<keyword evidence="1" id="KW-0378">Hydrolase</keyword>
<keyword evidence="4" id="KW-1185">Reference proteome</keyword>
<accession>A0AA36GVW3</accession>
<reference evidence="3" key="1">
    <citation type="submission" date="2023-07" db="EMBL/GenBank/DDBJ databases">
        <authorList>
            <consortium name="CYATHOMIX"/>
        </authorList>
    </citation>
    <scope>NUCLEOTIDE SEQUENCE</scope>
    <source>
        <strain evidence="3">N/A</strain>
    </source>
</reference>
<protein>
    <recommendedName>
        <fullName evidence="1">ATP-dependent DNA helicase</fullName>
        <ecNumber evidence="1">5.6.2.3</ecNumber>
    </recommendedName>
</protein>
<gene>
    <name evidence="3" type="ORF">CYNAS_LOCUS11067</name>
</gene>
<comment type="catalytic activity">
    <reaction evidence="1">
        <text>ATP + H2O = ADP + phosphate + H(+)</text>
        <dbReference type="Rhea" id="RHEA:13065"/>
        <dbReference type="ChEBI" id="CHEBI:15377"/>
        <dbReference type="ChEBI" id="CHEBI:15378"/>
        <dbReference type="ChEBI" id="CHEBI:30616"/>
        <dbReference type="ChEBI" id="CHEBI:43474"/>
        <dbReference type="ChEBI" id="CHEBI:456216"/>
        <dbReference type="EC" id="5.6.2.3"/>
    </reaction>
</comment>
<dbReference type="PANTHER" id="PTHR10492:SF57">
    <property type="entry name" value="ATP-DEPENDENT DNA HELICASE"/>
    <property type="match status" value="1"/>
</dbReference>
<dbReference type="InterPro" id="IPR010285">
    <property type="entry name" value="DNA_helicase_pif1-like_DEAD"/>
</dbReference>
<dbReference type="Gene3D" id="3.40.50.300">
    <property type="entry name" value="P-loop containing nucleotide triphosphate hydrolases"/>
    <property type="match status" value="1"/>
</dbReference>